<gene>
    <name evidence="1" type="ORF">GCM10007320_32420</name>
</gene>
<comment type="caution">
    <text evidence="1">The sequence shown here is derived from an EMBL/GenBank/DDBJ whole genome shotgun (WGS) entry which is preliminary data.</text>
</comment>
<proteinExistence type="predicted"/>
<keyword evidence="2" id="KW-1185">Reference proteome</keyword>
<dbReference type="EMBL" id="BMYK01000009">
    <property type="protein sequence ID" value="GHC86571.1"/>
    <property type="molecule type" value="Genomic_DNA"/>
</dbReference>
<accession>A0ABQ3G3P8</accession>
<protein>
    <submittedName>
        <fullName evidence="1">Uncharacterized protein</fullName>
    </submittedName>
</protein>
<organism evidence="1 2">
    <name type="scientific">Pseudorhodoferax aquiterrae</name>
    <dbReference type="NCBI Taxonomy" id="747304"/>
    <lineage>
        <taxon>Bacteria</taxon>
        <taxon>Pseudomonadati</taxon>
        <taxon>Pseudomonadota</taxon>
        <taxon>Betaproteobacteria</taxon>
        <taxon>Burkholderiales</taxon>
        <taxon>Comamonadaceae</taxon>
    </lineage>
</organism>
<evidence type="ECO:0000313" key="2">
    <source>
        <dbReference type="Proteomes" id="UP000626210"/>
    </source>
</evidence>
<reference evidence="2" key="1">
    <citation type="journal article" date="2019" name="Int. J. Syst. Evol. Microbiol.">
        <title>The Global Catalogue of Microorganisms (GCM) 10K type strain sequencing project: providing services to taxonomists for standard genome sequencing and annotation.</title>
        <authorList>
            <consortium name="The Broad Institute Genomics Platform"/>
            <consortium name="The Broad Institute Genome Sequencing Center for Infectious Disease"/>
            <person name="Wu L."/>
            <person name="Ma J."/>
        </authorList>
    </citation>
    <scope>NUCLEOTIDE SEQUENCE [LARGE SCALE GENOMIC DNA]</scope>
    <source>
        <strain evidence="2">KCTC 23314</strain>
    </source>
</reference>
<evidence type="ECO:0000313" key="1">
    <source>
        <dbReference type="EMBL" id="GHC86571.1"/>
    </source>
</evidence>
<name>A0ABQ3G3P8_9BURK</name>
<dbReference type="Proteomes" id="UP000626210">
    <property type="component" value="Unassembled WGS sequence"/>
</dbReference>
<sequence length="99" mass="10811">MLGARNDGAHSIVAIASLRGEHAVTKRIFGIGPTRVRRGALQDAAWLLRACGLRWQIGPCAHCPPGVFAAAGRAGRRTRIRQFCSGSLRKQHMKEESHQ</sequence>